<feature type="binding site" evidence="15">
    <location>
        <position position="666"/>
    </location>
    <ligand>
        <name>Zn(2+)</name>
        <dbReference type="ChEBI" id="CHEBI:29105"/>
    </ligand>
</feature>
<evidence type="ECO:0000256" key="12">
    <source>
        <dbReference type="ARBA" id="ARBA00023146"/>
    </source>
</evidence>
<keyword evidence="6 15" id="KW-0479">Metal-binding</keyword>
<feature type="binding site" evidence="15">
    <location>
        <position position="776"/>
    </location>
    <ligand>
        <name>Zn(2+)</name>
        <dbReference type="ChEBI" id="CHEBI:29105"/>
    </ligand>
</feature>
<dbReference type="Pfam" id="PF07973">
    <property type="entry name" value="tRNA_SAD"/>
    <property type="match status" value="1"/>
</dbReference>
<evidence type="ECO:0000256" key="14">
    <source>
        <dbReference type="ARBA" id="ARBA00048300"/>
    </source>
</evidence>
<comment type="cofactor">
    <cofactor evidence="15">
        <name>Zn(2+)</name>
        <dbReference type="ChEBI" id="CHEBI:29105"/>
    </cofactor>
    <text evidence="15">Binds 1 zinc ion per subunit.</text>
</comment>
<keyword evidence="7 15" id="KW-0547">Nucleotide-binding</keyword>
<evidence type="ECO:0000259" key="17">
    <source>
        <dbReference type="PROSITE" id="PS50860"/>
    </source>
</evidence>
<feature type="binding site" evidence="15">
    <location>
        <position position="772"/>
    </location>
    <ligand>
        <name>Zn(2+)</name>
        <dbReference type="ChEBI" id="CHEBI:29105"/>
    </ligand>
</feature>
<keyword evidence="5 15" id="KW-0436">Ligase</keyword>
<accession>A0A6J1PWS9</accession>
<dbReference type="PRINTS" id="PR00980">
    <property type="entry name" value="TRNASYNTHALA"/>
</dbReference>
<keyword evidence="16" id="KW-0175">Coiled coil</keyword>
<proteinExistence type="inferred from homology"/>
<keyword evidence="18" id="KW-1185">Reference proteome</keyword>
<evidence type="ECO:0000256" key="2">
    <source>
        <dbReference type="ARBA" id="ARBA00013168"/>
    </source>
</evidence>
<dbReference type="NCBIfam" id="TIGR00344">
    <property type="entry name" value="alaS"/>
    <property type="match status" value="1"/>
</dbReference>
<dbReference type="RefSeq" id="XP_024873270.1">
    <property type="nucleotide sequence ID" value="XM_025017502.1"/>
</dbReference>
<comment type="subunit">
    <text evidence="15">Monomer.</text>
</comment>
<evidence type="ECO:0000256" key="7">
    <source>
        <dbReference type="ARBA" id="ARBA00022741"/>
    </source>
</evidence>
<dbReference type="SUPFAM" id="SSF55681">
    <property type="entry name" value="Class II aaRS and biotin synthetases"/>
    <property type="match status" value="1"/>
</dbReference>
<dbReference type="InterPro" id="IPR009000">
    <property type="entry name" value="Transl_B-barrel_sf"/>
</dbReference>
<evidence type="ECO:0000313" key="19">
    <source>
        <dbReference type="RefSeq" id="XP_024873270.1"/>
    </source>
</evidence>
<keyword evidence="11 15" id="KW-0648">Protein biosynthesis</keyword>
<keyword evidence="8 15" id="KW-0862">Zinc</keyword>
<evidence type="ECO:0000256" key="5">
    <source>
        <dbReference type="ARBA" id="ARBA00022598"/>
    </source>
</evidence>
<dbReference type="PROSITE" id="PS50860">
    <property type="entry name" value="AA_TRNA_LIGASE_II_ALA"/>
    <property type="match status" value="1"/>
</dbReference>
<keyword evidence="10 15" id="KW-0694">RNA-binding</keyword>
<organism evidence="18 19">
    <name type="scientific">Temnothorax curvispinosus</name>
    <dbReference type="NCBI Taxonomy" id="300111"/>
    <lineage>
        <taxon>Eukaryota</taxon>
        <taxon>Metazoa</taxon>
        <taxon>Ecdysozoa</taxon>
        <taxon>Arthropoda</taxon>
        <taxon>Hexapoda</taxon>
        <taxon>Insecta</taxon>
        <taxon>Pterygota</taxon>
        <taxon>Neoptera</taxon>
        <taxon>Endopterygota</taxon>
        <taxon>Hymenoptera</taxon>
        <taxon>Apocrita</taxon>
        <taxon>Aculeata</taxon>
        <taxon>Formicoidea</taxon>
        <taxon>Formicidae</taxon>
        <taxon>Myrmicinae</taxon>
        <taxon>Temnothorax</taxon>
    </lineage>
</organism>
<evidence type="ECO:0000256" key="9">
    <source>
        <dbReference type="ARBA" id="ARBA00022840"/>
    </source>
</evidence>
<dbReference type="GO" id="GO:0004813">
    <property type="term" value="F:alanine-tRNA ligase activity"/>
    <property type="evidence" value="ECO:0007669"/>
    <property type="project" value="UniProtKB-UniRule"/>
</dbReference>
<protein>
    <recommendedName>
        <fullName evidence="3">Alanine--tRNA ligase</fullName>
        <ecNumber evidence="2">6.1.1.7</ecNumber>
    </recommendedName>
    <alternativeName>
        <fullName evidence="13">Alanyl-tRNA synthetase</fullName>
    </alternativeName>
</protein>
<dbReference type="OrthoDB" id="2423964at2759"/>
<dbReference type="FunFam" id="3.30.930.10:FF:000011">
    <property type="entry name" value="Alanine--tRNA ligase, cytoplasmic"/>
    <property type="match status" value="1"/>
</dbReference>
<evidence type="ECO:0000313" key="18">
    <source>
        <dbReference type="Proteomes" id="UP000504618"/>
    </source>
</evidence>
<keyword evidence="9 15" id="KW-0067">ATP-binding</keyword>
<dbReference type="InterPro" id="IPR018164">
    <property type="entry name" value="Ala-tRNA-synth_IIc_N"/>
</dbReference>
<evidence type="ECO:0000256" key="10">
    <source>
        <dbReference type="ARBA" id="ARBA00022884"/>
    </source>
</evidence>
<evidence type="ECO:0000256" key="11">
    <source>
        <dbReference type="ARBA" id="ARBA00022917"/>
    </source>
</evidence>
<dbReference type="GO" id="GO:0002161">
    <property type="term" value="F:aminoacyl-tRNA deacylase activity"/>
    <property type="evidence" value="ECO:0007669"/>
    <property type="project" value="TreeGrafter"/>
</dbReference>
<dbReference type="InterPro" id="IPR018165">
    <property type="entry name" value="Ala-tRNA-synth_IIc_core"/>
</dbReference>
<dbReference type="GO" id="GO:0008270">
    <property type="term" value="F:zinc ion binding"/>
    <property type="evidence" value="ECO:0007669"/>
    <property type="project" value="UniProtKB-UniRule"/>
</dbReference>
<sequence>MMNPTTRRMISFRLIRPYSQLTNNKPANLIRNEFLDYFTKDLKHSFIRSSPVSPITDQSLAFINAGMNQFKGIFLNYYEPPVTKVANSQKCIRVGGKHNDLSVVGNDSYHHTFFEMLGNWSFGNYFKEDACSYAWNLLTNIYGIPKECLYVTYFGGNEELGMSPDLECKDIWLRLGLPECKVLPFGMRDNFWEMGVSGPCGPCTEIHVDYMKRSTNQAERVNKGFADLMELWNIVFIQYERLANGCIVPLPNHHVDTGMGLERLVTLLQGKTSNYDTDLFQPLFNEIRKRSNAPEYKGTFGDDDTGKIDYGYRILADHARMITVALADNMLPEQHPKLRRVLRNAIDVGEKVFRKSGIISELACNVADNLGVAYPELHTNLKQIQRIIDFEEDLFKRLRNTSGKMWSKMIETRPELTAITDWMAPGLVDGYKDLQSMLKELRKTNVLPGSVAFKLYDTYGLNLETIAQLAQIESLYFDENDFEEQLNNRRYQSRIGLDKHSTVITKESLGILEKNHVPKTDDSFKYNYIYDGNTYEFPALNSKLIGIILNGELVASKNYSNITRGNNADDKIPINELVNSTDEIGIILDKTVCYSLEGGQVSDKGNIRIKNRLFNVYNVRKVNGYVIHSGHFAKTDLPASELYLQIEDDCLVNIEPNIRVGAMKHHTAAHLLNAALKQVMQVIYQRGCTVDTDSLKFQFNSFGEQLTSGQMRTIEDCINNVIQSHTATTVQTVNSLELLKQNVTLVPGEIYPYTDIRIIEINTDDLKAKEPCCGTHVHNTGVLQHFCFSTYTSKGVTKRTVKAVVGPGALHMRQAGERMCQRIAELKNVLQSGKLTYEILNAEINRIKQEINDQHVQVPLPYLIKEKCLTDLENLSKTIWLREKEIEKDSITREITNATDLSSCFIVHCLNKNPTYLSLHEVVSLFSGMPILIFSCTNGFVKARCSMPQEMTSSAFNAQTWMDIVLQIFNAEHGPIKGFKPMLVANMKSTKISQDFQIRMEKAITEATKFASTHVKKVELANNKTL</sequence>
<dbReference type="CTD" id="38595"/>
<feature type="coiled-coil region" evidence="16">
    <location>
        <begin position="830"/>
        <end position="857"/>
    </location>
</feature>
<dbReference type="AlphaFoldDB" id="A0A6J1PWS9"/>
<evidence type="ECO:0000256" key="1">
    <source>
        <dbReference type="ARBA" id="ARBA00008429"/>
    </source>
</evidence>
<dbReference type="PANTHER" id="PTHR11777">
    <property type="entry name" value="ALANYL-TRNA SYNTHETASE"/>
    <property type="match status" value="1"/>
</dbReference>
<dbReference type="HAMAP" id="MF_00036_B">
    <property type="entry name" value="Ala_tRNA_synth_B"/>
    <property type="match status" value="1"/>
</dbReference>
<dbReference type="InterPro" id="IPR045864">
    <property type="entry name" value="aa-tRNA-synth_II/BPL/LPL"/>
</dbReference>
<dbReference type="Proteomes" id="UP000504618">
    <property type="component" value="Unplaced"/>
</dbReference>
<dbReference type="SUPFAM" id="SSF55186">
    <property type="entry name" value="ThrRS/AlaRS common domain"/>
    <property type="match status" value="1"/>
</dbReference>
<dbReference type="GO" id="GO:0005739">
    <property type="term" value="C:mitochondrion"/>
    <property type="evidence" value="ECO:0007669"/>
    <property type="project" value="TreeGrafter"/>
</dbReference>
<dbReference type="PANTHER" id="PTHR11777:SF9">
    <property type="entry name" value="ALANINE--TRNA LIGASE, CYTOPLASMIC"/>
    <property type="match status" value="1"/>
</dbReference>
<evidence type="ECO:0000256" key="16">
    <source>
        <dbReference type="SAM" id="Coils"/>
    </source>
</evidence>
<gene>
    <name evidence="19" type="primary">LOC112455529</name>
</gene>
<dbReference type="GeneID" id="112455529"/>
<evidence type="ECO:0000256" key="3">
    <source>
        <dbReference type="ARBA" id="ARBA00017959"/>
    </source>
</evidence>
<keyword evidence="4 15" id="KW-0820">tRNA-binding</keyword>
<feature type="binding site" evidence="15">
    <location>
        <position position="670"/>
    </location>
    <ligand>
        <name>Zn(2+)</name>
        <dbReference type="ChEBI" id="CHEBI:29105"/>
    </ligand>
</feature>
<dbReference type="CDD" id="cd00673">
    <property type="entry name" value="AlaRS_core"/>
    <property type="match status" value="1"/>
</dbReference>
<reference evidence="19" key="1">
    <citation type="submission" date="2025-08" db="UniProtKB">
        <authorList>
            <consortium name="RefSeq"/>
        </authorList>
    </citation>
    <scope>IDENTIFICATION</scope>
    <source>
        <tissue evidence="19">Whole body</tissue>
    </source>
</reference>
<dbReference type="InterPro" id="IPR050058">
    <property type="entry name" value="Ala-tRNA_ligase"/>
</dbReference>
<dbReference type="SUPFAM" id="SSF50447">
    <property type="entry name" value="Translation proteins"/>
    <property type="match status" value="1"/>
</dbReference>
<comment type="catalytic activity">
    <reaction evidence="14 15">
        <text>tRNA(Ala) + L-alanine + ATP = L-alanyl-tRNA(Ala) + AMP + diphosphate</text>
        <dbReference type="Rhea" id="RHEA:12540"/>
        <dbReference type="Rhea" id="RHEA-COMP:9657"/>
        <dbReference type="Rhea" id="RHEA-COMP:9923"/>
        <dbReference type="ChEBI" id="CHEBI:30616"/>
        <dbReference type="ChEBI" id="CHEBI:33019"/>
        <dbReference type="ChEBI" id="CHEBI:57972"/>
        <dbReference type="ChEBI" id="CHEBI:78442"/>
        <dbReference type="ChEBI" id="CHEBI:78497"/>
        <dbReference type="ChEBI" id="CHEBI:456215"/>
        <dbReference type="EC" id="6.1.1.7"/>
    </reaction>
</comment>
<feature type="domain" description="Alanyl-transfer RNA synthetases family profile" evidence="17">
    <location>
        <begin position="25"/>
        <end position="815"/>
    </location>
</feature>
<dbReference type="Pfam" id="PF01411">
    <property type="entry name" value="tRNA-synt_2c"/>
    <property type="match status" value="2"/>
</dbReference>
<dbReference type="GO" id="GO:0000049">
    <property type="term" value="F:tRNA binding"/>
    <property type="evidence" value="ECO:0007669"/>
    <property type="project" value="UniProtKB-KW"/>
</dbReference>
<dbReference type="EC" id="6.1.1.7" evidence="2"/>
<dbReference type="Gene3D" id="2.40.30.130">
    <property type="match status" value="1"/>
</dbReference>
<dbReference type="InterPro" id="IPR023033">
    <property type="entry name" value="Ala_tRNA_ligase_euk/bac"/>
</dbReference>
<evidence type="ECO:0000256" key="4">
    <source>
        <dbReference type="ARBA" id="ARBA00022555"/>
    </source>
</evidence>
<dbReference type="InterPro" id="IPR018163">
    <property type="entry name" value="Thr/Ala-tRNA-synth_IIc_edit"/>
</dbReference>
<evidence type="ECO:0000256" key="6">
    <source>
        <dbReference type="ARBA" id="ARBA00022723"/>
    </source>
</evidence>
<keyword evidence="12 15" id="KW-0030">Aminoacyl-tRNA synthetase</keyword>
<comment type="similarity">
    <text evidence="1">Belongs to the class-II aminoacyl-tRNA synthetase family. Alax-L subfamily.</text>
</comment>
<comment type="domain">
    <text evidence="15">Consists of three domains; the N-terminal catalytic domain, the editing domain and the C-terminal C-Ala domain. The editing domain removes incorrectly charged amino acids, while the C-Ala domain, along with tRNA(Ala), serves as a bridge to cooperatively bring together the editing and aminoacylation centers thus stimulating deacylation of misacylated tRNAs.</text>
</comment>
<dbReference type="GO" id="GO:0005524">
    <property type="term" value="F:ATP binding"/>
    <property type="evidence" value="ECO:0007669"/>
    <property type="project" value="UniProtKB-UniRule"/>
</dbReference>
<dbReference type="InterPro" id="IPR002318">
    <property type="entry name" value="Ala-tRNA-lgiase_IIc"/>
</dbReference>
<dbReference type="Gene3D" id="3.30.930.10">
    <property type="entry name" value="Bira Bifunctional Protein, Domain 2"/>
    <property type="match status" value="1"/>
</dbReference>
<dbReference type="InterPro" id="IPR018162">
    <property type="entry name" value="Ala-tRNA-ligase_IIc_anticod-bd"/>
</dbReference>
<name>A0A6J1PWS9_9HYME</name>
<dbReference type="GO" id="GO:0006419">
    <property type="term" value="P:alanyl-tRNA aminoacylation"/>
    <property type="evidence" value="ECO:0007669"/>
    <property type="project" value="InterPro"/>
</dbReference>
<dbReference type="InterPro" id="IPR012947">
    <property type="entry name" value="tRNA_SAD"/>
</dbReference>
<evidence type="ECO:0000256" key="8">
    <source>
        <dbReference type="ARBA" id="ARBA00022833"/>
    </source>
</evidence>
<comment type="function">
    <text evidence="15">Catalyzes the attachment of alanine to tRNA(Ala) in a two-step reaction: alanine is first activated by ATP to form Ala-AMP and then transferred to the acceptor end of tRNA(Ala). Also edits incorrectly charged tRNA(Ala) via its editing domain.</text>
</comment>
<dbReference type="SUPFAM" id="SSF101353">
    <property type="entry name" value="Putative anticodon-binding domain of alanyl-tRNA synthetase (AlaRS)"/>
    <property type="match status" value="1"/>
</dbReference>
<dbReference type="Gene3D" id="3.30.980.10">
    <property type="entry name" value="Threonyl-trna Synthetase, Chain A, domain 2"/>
    <property type="match status" value="1"/>
</dbReference>
<evidence type="ECO:0000256" key="13">
    <source>
        <dbReference type="ARBA" id="ARBA00032577"/>
    </source>
</evidence>
<evidence type="ECO:0000256" key="15">
    <source>
        <dbReference type="HAMAP-Rule" id="MF_03133"/>
    </source>
</evidence>